<name>A0A9P9WFG5_9PEZI</name>
<sequence length="518" mass="58292">MPWIGLGTHSDRAVNYLTLVSCVLVIAIAILTYLKYQRIQEVRRETGQTPEVFGEFSPVDVRLRGYELNNKTSISGSTTAPLFRISLAGKEVTVVTPELDRGLGRIKNLGLHPLALIVFKTSLGLGKFVQRLLKEEDELSRQFHPEGTRLFHEEFIGGEKLACYVKKIDGYIRRDLSRIPDGGKVQIEDWIFRCLFGALGKSIWGEEGPFKEPAFLGHLRTLLLNLWALNNPIEFLVPRKLRESRQFVRDRLDGCGAEAYARRSSGQDTTDLTGSSLLNGVQNLCIKAGAPLDGWTDYQLSLIAGLGPNITAAAAWLIHHILSDTNRLSQIKAEIQNYISTSNGVVYVCEVKDKCPLLQATWDEVLRYHGDFTLGRYILKRGSYVLVPLAPYHHDPGTWGEDAKEFAPERFLKDGRIDESRKQGLRIYGVFDTRCPGRFLAAHMAMILTIRMLTEFDIKPKMEKYVVPEAVGDNLTGMAPPAHDIEVAMYRCDDRVNGLEIRYQRPKVKDDGGKARCQ</sequence>
<dbReference type="Proteomes" id="UP000829685">
    <property type="component" value="Unassembled WGS sequence"/>
</dbReference>
<dbReference type="GO" id="GO:0020037">
    <property type="term" value="F:heme binding"/>
    <property type="evidence" value="ECO:0007669"/>
    <property type="project" value="InterPro"/>
</dbReference>
<comment type="caution">
    <text evidence="2">The sequence shown here is derived from an EMBL/GenBank/DDBJ whole genome shotgun (WGS) entry which is preliminary data.</text>
</comment>
<dbReference type="Pfam" id="PF00067">
    <property type="entry name" value="p450"/>
    <property type="match status" value="1"/>
</dbReference>
<dbReference type="SUPFAM" id="SSF48264">
    <property type="entry name" value="Cytochrome P450"/>
    <property type="match status" value="1"/>
</dbReference>
<dbReference type="GO" id="GO:0005506">
    <property type="term" value="F:iron ion binding"/>
    <property type="evidence" value="ECO:0007669"/>
    <property type="project" value="InterPro"/>
</dbReference>
<dbReference type="InterPro" id="IPR036396">
    <property type="entry name" value="Cyt_P450_sf"/>
</dbReference>
<gene>
    <name evidence="2" type="ORF">JX265_009871</name>
</gene>
<evidence type="ECO:0000313" key="2">
    <source>
        <dbReference type="EMBL" id="KAI1860472.1"/>
    </source>
</evidence>
<dbReference type="PANTHER" id="PTHR47582:SF1">
    <property type="entry name" value="P450, PUTATIVE (EUROFUNG)-RELATED"/>
    <property type="match status" value="1"/>
</dbReference>
<feature type="transmembrane region" description="Helical" evidence="1">
    <location>
        <begin position="13"/>
        <end position="34"/>
    </location>
</feature>
<keyword evidence="1" id="KW-0812">Transmembrane</keyword>
<keyword evidence="1" id="KW-0472">Membrane</keyword>
<dbReference type="Gene3D" id="1.10.630.10">
    <property type="entry name" value="Cytochrome P450"/>
    <property type="match status" value="1"/>
</dbReference>
<keyword evidence="1" id="KW-1133">Transmembrane helix</keyword>
<evidence type="ECO:0000256" key="1">
    <source>
        <dbReference type="SAM" id="Phobius"/>
    </source>
</evidence>
<protein>
    <recommendedName>
        <fullName evidence="4">Cytochrome P450</fullName>
    </recommendedName>
</protein>
<dbReference type="GO" id="GO:0016705">
    <property type="term" value="F:oxidoreductase activity, acting on paired donors, with incorporation or reduction of molecular oxygen"/>
    <property type="evidence" value="ECO:0007669"/>
    <property type="project" value="InterPro"/>
</dbReference>
<keyword evidence="3" id="KW-1185">Reference proteome</keyword>
<accession>A0A9P9WFG5</accession>
<evidence type="ECO:0000313" key="3">
    <source>
        <dbReference type="Proteomes" id="UP000829685"/>
    </source>
</evidence>
<dbReference type="GO" id="GO:0004497">
    <property type="term" value="F:monooxygenase activity"/>
    <property type="evidence" value="ECO:0007669"/>
    <property type="project" value="InterPro"/>
</dbReference>
<dbReference type="InterPro" id="IPR001128">
    <property type="entry name" value="Cyt_P450"/>
</dbReference>
<dbReference type="PANTHER" id="PTHR47582">
    <property type="entry name" value="P450, PUTATIVE (EUROFUNG)-RELATED"/>
    <property type="match status" value="1"/>
</dbReference>
<dbReference type="InterPro" id="IPR053007">
    <property type="entry name" value="CYP450_monoxygenase_sec-met"/>
</dbReference>
<organism evidence="2 3">
    <name type="scientific">Neoarthrinium moseri</name>
    <dbReference type="NCBI Taxonomy" id="1658444"/>
    <lineage>
        <taxon>Eukaryota</taxon>
        <taxon>Fungi</taxon>
        <taxon>Dikarya</taxon>
        <taxon>Ascomycota</taxon>
        <taxon>Pezizomycotina</taxon>
        <taxon>Sordariomycetes</taxon>
        <taxon>Xylariomycetidae</taxon>
        <taxon>Amphisphaeriales</taxon>
        <taxon>Apiosporaceae</taxon>
        <taxon>Neoarthrinium</taxon>
    </lineage>
</organism>
<dbReference type="AlphaFoldDB" id="A0A9P9WFG5"/>
<reference evidence="2" key="1">
    <citation type="submission" date="2021-03" db="EMBL/GenBank/DDBJ databases">
        <title>Revisited historic fungal species revealed as producer of novel bioactive compounds through whole genome sequencing and comparative genomics.</title>
        <authorList>
            <person name="Vignolle G.A."/>
            <person name="Hochenegger N."/>
            <person name="Mach R.L."/>
            <person name="Mach-Aigner A.R."/>
            <person name="Javad Rahimi M."/>
            <person name="Salim K.A."/>
            <person name="Chan C.M."/>
            <person name="Lim L.B.L."/>
            <person name="Cai F."/>
            <person name="Druzhinina I.S."/>
            <person name="U'Ren J.M."/>
            <person name="Derntl C."/>
        </authorList>
    </citation>
    <scope>NUCLEOTIDE SEQUENCE</scope>
    <source>
        <strain evidence="2">TUCIM 5799</strain>
    </source>
</reference>
<evidence type="ECO:0008006" key="4">
    <source>
        <dbReference type="Google" id="ProtNLM"/>
    </source>
</evidence>
<proteinExistence type="predicted"/>
<dbReference type="EMBL" id="JAFIMR010000031">
    <property type="protein sequence ID" value="KAI1860472.1"/>
    <property type="molecule type" value="Genomic_DNA"/>
</dbReference>